<protein>
    <submittedName>
        <fullName evidence="5">Minor curlin subunit</fullName>
    </submittedName>
</protein>
<dbReference type="InterPro" id="IPR009742">
    <property type="entry name" value="Curlin_rpt"/>
</dbReference>
<evidence type="ECO:0000313" key="6">
    <source>
        <dbReference type="Proteomes" id="UP000717634"/>
    </source>
</evidence>
<comment type="similarity">
    <text evidence="1">Belongs to the CsgA/CsgB family.</text>
</comment>
<sequence>MKPLHYILLAGALALAGRSAQAQQRNPSEAATAEQRLVEDIGALPAALTPSAAGDVRNTSTLFQTGAGNNASIDQRSLSNLSNQAYIVQAGAANVLGIIQSGGDNRAYMSQQGNGNRADFTQNGQGNSSNLTQRGSNNRLQGLVSGNDNELNIQQNGANNQVQSEIRQNDRTYNISQIGYGNTLTQKETTTQSPQGYSVEMRGAGINITIEQGRVGR</sequence>
<proteinExistence type="inferred from homology"/>
<feature type="chain" id="PRO_5046718074" evidence="4">
    <location>
        <begin position="23"/>
        <end position="217"/>
    </location>
</feature>
<feature type="region of interest" description="Disordered" evidence="3">
    <location>
        <begin position="107"/>
        <end position="136"/>
    </location>
</feature>
<organism evidence="5 6">
    <name type="scientific">Hymenobacter artigasi</name>
    <dbReference type="NCBI Taxonomy" id="2719616"/>
    <lineage>
        <taxon>Bacteria</taxon>
        <taxon>Pseudomonadati</taxon>
        <taxon>Bacteroidota</taxon>
        <taxon>Cytophagia</taxon>
        <taxon>Cytophagales</taxon>
        <taxon>Hymenobacteraceae</taxon>
        <taxon>Hymenobacter</taxon>
    </lineage>
</organism>
<evidence type="ECO:0000256" key="3">
    <source>
        <dbReference type="SAM" id="MobiDB-lite"/>
    </source>
</evidence>
<evidence type="ECO:0000256" key="2">
    <source>
        <dbReference type="ARBA" id="ARBA00022729"/>
    </source>
</evidence>
<dbReference type="EMBL" id="JAAVTK010000001">
    <property type="protein sequence ID" value="NKI87884.1"/>
    <property type="molecule type" value="Genomic_DNA"/>
</dbReference>
<accession>A0ABX1HDC7</accession>
<comment type="caution">
    <text evidence="5">The sequence shown here is derived from an EMBL/GenBank/DDBJ whole genome shotgun (WGS) entry which is preliminary data.</text>
</comment>
<reference evidence="5 6" key="1">
    <citation type="submission" date="2020-03" db="EMBL/GenBank/DDBJ databases">
        <title>Genomic Encyclopedia of Type Strains, Phase IV (KMG-V): Genome sequencing to study the core and pangenomes of soil and plant-associated prokaryotes.</title>
        <authorList>
            <person name="Whitman W."/>
        </authorList>
    </citation>
    <scope>NUCLEOTIDE SEQUENCE [LARGE SCALE GENOMIC DNA]</scope>
    <source>
        <strain evidence="5 6">1B</strain>
    </source>
</reference>
<gene>
    <name evidence="5" type="ORF">HBN54_000463</name>
</gene>
<keyword evidence="6" id="KW-1185">Reference proteome</keyword>
<evidence type="ECO:0000256" key="1">
    <source>
        <dbReference type="ARBA" id="ARBA00009766"/>
    </source>
</evidence>
<dbReference type="Proteomes" id="UP000717634">
    <property type="component" value="Unassembled WGS sequence"/>
</dbReference>
<name>A0ABX1HDC7_9BACT</name>
<evidence type="ECO:0000256" key="4">
    <source>
        <dbReference type="SAM" id="SignalP"/>
    </source>
</evidence>
<dbReference type="RefSeq" id="WP_168671519.1">
    <property type="nucleotide sequence ID" value="NZ_JAAVTK010000001.1"/>
</dbReference>
<feature type="compositionally biased region" description="Polar residues" evidence="3">
    <location>
        <begin position="108"/>
        <end position="136"/>
    </location>
</feature>
<feature type="signal peptide" evidence="4">
    <location>
        <begin position="1"/>
        <end position="22"/>
    </location>
</feature>
<dbReference type="Pfam" id="PF07012">
    <property type="entry name" value="Curlin_rpt"/>
    <property type="match status" value="1"/>
</dbReference>
<evidence type="ECO:0000313" key="5">
    <source>
        <dbReference type="EMBL" id="NKI87884.1"/>
    </source>
</evidence>
<keyword evidence="2 4" id="KW-0732">Signal</keyword>